<reference evidence="2" key="1">
    <citation type="submission" date="2018-06" db="EMBL/GenBank/DDBJ databases">
        <authorList>
            <person name="Zhirakovskaya E."/>
        </authorList>
    </citation>
    <scope>NUCLEOTIDE SEQUENCE</scope>
</reference>
<name>A0A3B0VJ86_9ZZZZ</name>
<dbReference type="InterPro" id="IPR001646">
    <property type="entry name" value="5peptide_repeat"/>
</dbReference>
<gene>
    <name evidence="2" type="ORF">MNBD_CHLOROFLEXI01-3306</name>
</gene>
<evidence type="ECO:0000256" key="1">
    <source>
        <dbReference type="SAM" id="Phobius"/>
    </source>
</evidence>
<proteinExistence type="predicted"/>
<protein>
    <recommendedName>
        <fullName evidence="3">Pentapeptide repeat family protein</fullName>
    </recommendedName>
</protein>
<feature type="transmembrane region" description="Helical" evidence="1">
    <location>
        <begin position="111"/>
        <end position="132"/>
    </location>
</feature>
<keyword evidence="1" id="KW-1133">Transmembrane helix</keyword>
<evidence type="ECO:0008006" key="3">
    <source>
        <dbReference type="Google" id="ProtNLM"/>
    </source>
</evidence>
<keyword evidence="1" id="KW-0472">Membrane</keyword>
<feature type="transmembrane region" description="Helical" evidence="1">
    <location>
        <begin position="79"/>
        <end position="99"/>
    </location>
</feature>
<feature type="transmembrane region" description="Helical" evidence="1">
    <location>
        <begin position="276"/>
        <end position="294"/>
    </location>
</feature>
<evidence type="ECO:0000313" key="2">
    <source>
        <dbReference type="EMBL" id="VAW38397.1"/>
    </source>
</evidence>
<dbReference type="Gene3D" id="2.160.20.80">
    <property type="entry name" value="E3 ubiquitin-protein ligase SopA"/>
    <property type="match status" value="1"/>
</dbReference>
<keyword evidence="1" id="KW-0812">Transmembrane</keyword>
<dbReference type="EMBL" id="UOEU01000704">
    <property type="protein sequence ID" value="VAW38397.1"/>
    <property type="molecule type" value="Genomic_DNA"/>
</dbReference>
<feature type="transmembrane region" description="Helical" evidence="1">
    <location>
        <begin position="23"/>
        <end position="49"/>
    </location>
</feature>
<feature type="transmembrane region" description="Helical" evidence="1">
    <location>
        <begin position="55"/>
        <end position="72"/>
    </location>
</feature>
<dbReference type="AlphaFoldDB" id="A0A3B0VJ86"/>
<dbReference type="SUPFAM" id="SSF141571">
    <property type="entry name" value="Pentapeptide repeat-like"/>
    <property type="match status" value="1"/>
</dbReference>
<dbReference type="Pfam" id="PF00805">
    <property type="entry name" value="Pentapeptide"/>
    <property type="match status" value="1"/>
</dbReference>
<organism evidence="2">
    <name type="scientific">hydrothermal vent metagenome</name>
    <dbReference type="NCBI Taxonomy" id="652676"/>
    <lineage>
        <taxon>unclassified sequences</taxon>
        <taxon>metagenomes</taxon>
        <taxon>ecological metagenomes</taxon>
    </lineage>
</organism>
<accession>A0A3B0VJ86</accession>
<sequence length="301" mass="33595">MVENNKIARFESIDRWLERNGKFLVITSFLIVTLTAIADLTGILSAWGIETSPGVTMGLQVAVIVLMFAFLVQSPEIVGTLLLILAVYIGIRGFLFLYEGGFSYQQITSDFYANISTELASIAITVLIIDVINRRHTKQQELADLKWQMGSRDRVLALEAVRKLRGKKWLIDGTLKGIDLRGANLQGAGLYKANLEGADLRKVKLHDAYLVGANLRNANVTIEQLATARNLKYAAMPDGRKYEEWEPIIPVKEPKETVVSNQPQSPSNISNEKVRLLFAGASIALFTSLLTAWIQNQWFKK</sequence>